<dbReference type="AlphaFoldDB" id="A0A8J8W581"/>
<evidence type="ECO:0000256" key="1">
    <source>
        <dbReference type="ARBA" id="ARBA00023016"/>
    </source>
</evidence>
<feature type="compositionally biased region" description="Basic and acidic residues" evidence="4">
    <location>
        <begin position="380"/>
        <end position="391"/>
    </location>
</feature>
<protein>
    <recommendedName>
        <fullName evidence="5">SHSP domain-containing protein</fullName>
    </recommendedName>
</protein>
<name>A0A8J8W581_9EURO</name>
<dbReference type="PROSITE" id="PS01031">
    <property type="entry name" value="SHSP"/>
    <property type="match status" value="1"/>
</dbReference>
<dbReference type="OrthoDB" id="5511210at2759"/>
<feature type="compositionally biased region" description="Basic residues" evidence="4">
    <location>
        <begin position="154"/>
        <end position="175"/>
    </location>
</feature>
<feature type="compositionally biased region" description="Basic and acidic residues" evidence="4">
    <location>
        <begin position="124"/>
        <end position="140"/>
    </location>
</feature>
<feature type="region of interest" description="Disordered" evidence="4">
    <location>
        <begin position="342"/>
        <end position="391"/>
    </location>
</feature>
<dbReference type="CDD" id="cd06464">
    <property type="entry name" value="ACD_sHsps-like"/>
    <property type="match status" value="1"/>
</dbReference>
<evidence type="ECO:0000256" key="2">
    <source>
        <dbReference type="PROSITE-ProRule" id="PRU00285"/>
    </source>
</evidence>
<comment type="caution">
    <text evidence="6">The sequence shown here is derived from an EMBL/GenBank/DDBJ whole genome shotgun (WGS) entry which is preliminary data.</text>
</comment>
<evidence type="ECO:0000313" key="7">
    <source>
        <dbReference type="Proteomes" id="UP000631181"/>
    </source>
</evidence>
<feature type="compositionally biased region" description="Polar residues" evidence="4">
    <location>
        <begin position="360"/>
        <end position="372"/>
    </location>
</feature>
<evidence type="ECO:0000313" key="6">
    <source>
        <dbReference type="EMBL" id="KAF7717179.1"/>
    </source>
</evidence>
<gene>
    <name evidence="6" type="ORF">PECM_004711</name>
</gene>
<feature type="region of interest" description="Disordered" evidence="4">
    <location>
        <begin position="23"/>
        <end position="186"/>
    </location>
</feature>
<accession>A0A8J8W581</accession>
<feature type="compositionally biased region" description="Polar residues" evidence="4">
    <location>
        <begin position="82"/>
        <end position="99"/>
    </location>
</feature>
<evidence type="ECO:0000256" key="3">
    <source>
        <dbReference type="RuleBase" id="RU003616"/>
    </source>
</evidence>
<evidence type="ECO:0000259" key="5">
    <source>
        <dbReference type="PROSITE" id="PS01031"/>
    </source>
</evidence>
<keyword evidence="7" id="KW-1185">Reference proteome</keyword>
<dbReference type="EMBL" id="WIWV01000030">
    <property type="protein sequence ID" value="KAF7717179.1"/>
    <property type="molecule type" value="Genomic_DNA"/>
</dbReference>
<dbReference type="PANTHER" id="PTHR11527">
    <property type="entry name" value="HEAT-SHOCK PROTEIN 20 FAMILY MEMBER"/>
    <property type="match status" value="1"/>
</dbReference>
<sequence length="391" mass="42570">MASFNNPNQSPNAFWEHVASTLDDHPFFNPRSVNHPHPPPPPPPAAFWGWGNPHHSRPRHRGPPPSFWAWAHQTDDEDQPHSPETNGSAANQPAESTAGPSHFAEEAHNTQKGPAPSSDYESQSQHEGRPHGRCGKDKHPSHGGRHGSSDRGRCGRGARGGRGRHHGHGHGHGHSRPPFGAGPGLPNMDFLRNIASQFGVQFNEPTPEGVDFVPSLDMFDTPTTYIVHVSLPGAKKEDLSIDYDPEESVLRLAGVTYRPGINEDLHEALVMKERAREVGVFQRDVHIGTSEAPADILVDEITARLEDGVLIVTLPKVQRAPQAKKKIVVEDGSATVEKCAPEEENISNEKDAMLVDVQETETASETLTPSASDESDGEGGENKEYVKVLVN</sequence>
<dbReference type="Pfam" id="PF00011">
    <property type="entry name" value="HSP20"/>
    <property type="match status" value="1"/>
</dbReference>
<keyword evidence="1" id="KW-0346">Stress response</keyword>
<dbReference type="InterPro" id="IPR008978">
    <property type="entry name" value="HSP20-like_chaperone"/>
</dbReference>
<feature type="domain" description="SHSP" evidence="5">
    <location>
        <begin position="207"/>
        <end position="332"/>
    </location>
</feature>
<proteinExistence type="inferred from homology"/>
<dbReference type="Proteomes" id="UP000631181">
    <property type="component" value="Unassembled WGS sequence"/>
</dbReference>
<dbReference type="Gene3D" id="2.60.40.790">
    <property type="match status" value="1"/>
</dbReference>
<dbReference type="InterPro" id="IPR002068">
    <property type="entry name" value="A-crystallin/Hsp20_dom"/>
</dbReference>
<reference evidence="6" key="1">
    <citation type="journal article" date="2020" name="Front. Microbiol.">
        <title>Gene regulatory networks of Penicillium echinulatum 2HH and Penicillium oxalicum 114-2 inferred by a computational biology approach.</title>
        <authorList>
            <person name="Lenz A.R."/>
            <person name="Galan-Vasquez E."/>
            <person name="Balbinot E."/>
            <person name="De Abreu F.P."/>
            <person name="De Oliveira N.S."/>
            <person name="Da Rosa L.O."/>
            <person name="De Avila E Silva S."/>
            <person name="Camassola M."/>
            <person name="Dillon A.J.P."/>
            <person name="Perez-Rueda E."/>
        </authorList>
    </citation>
    <scope>NUCLEOTIDE SEQUENCE</scope>
    <source>
        <strain evidence="6">S1M29</strain>
    </source>
</reference>
<dbReference type="SUPFAM" id="SSF49764">
    <property type="entry name" value="HSP20-like chaperones"/>
    <property type="match status" value="1"/>
</dbReference>
<comment type="similarity">
    <text evidence="2 3">Belongs to the small heat shock protein (HSP20) family.</text>
</comment>
<dbReference type="InterPro" id="IPR031107">
    <property type="entry name" value="Small_HSP"/>
</dbReference>
<feature type="compositionally biased region" description="Pro residues" evidence="4">
    <location>
        <begin position="36"/>
        <end position="45"/>
    </location>
</feature>
<organism evidence="6 7">
    <name type="scientific">Penicillium ucsense</name>
    <dbReference type="NCBI Taxonomy" id="2839758"/>
    <lineage>
        <taxon>Eukaryota</taxon>
        <taxon>Fungi</taxon>
        <taxon>Dikarya</taxon>
        <taxon>Ascomycota</taxon>
        <taxon>Pezizomycotina</taxon>
        <taxon>Eurotiomycetes</taxon>
        <taxon>Eurotiomycetidae</taxon>
        <taxon>Eurotiales</taxon>
        <taxon>Aspergillaceae</taxon>
        <taxon>Penicillium</taxon>
    </lineage>
</organism>
<evidence type="ECO:0000256" key="4">
    <source>
        <dbReference type="SAM" id="MobiDB-lite"/>
    </source>
</evidence>